<name>A0A4Z1KJ92_9HELO</name>
<evidence type="ECO:0000313" key="1">
    <source>
        <dbReference type="EMBL" id="TGO86153.1"/>
    </source>
</evidence>
<gene>
    <name evidence="1" type="ORF">BPOR_0330g00090</name>
</gene>
<proteinExistence type="predicted"/>
<sequence length="128" mass="13134">MFLIPAPTSVCSDDRVGATNILQIGMFPIASTMPPGDVSSDQSGSFPTSTFVTSKTSVARLSKAAILTLIMCSNLPGVATRICGITKTVGSKAADLEPLILLLSMCASSTSFTTGTAYPKVFPAAPNS</sequence>
<dbReference type="AlphaFoldDB" id="A0A4Z1KJ92"/>
<organism evidence="1 2">
    <name type="scientific">Botrytis porri</name>
    <dbReference type="NCBI Taxonomy" id="87229"/>
    <lineage>
        <taxon>Eukaryota</taxon>
        <taxon>Fungi</taxon>
        <taxon>Dikarya</taxon>
        <taxon>Ascomycota</taxon>
        <taxon>Pezizomycotina</taxon>
        <taxon>Leotiomycetes</taxon>
        <taxon>Helotiales</taxon>
        <taxon>Sclerotiniaceae</taxon>
        <taxon>Botrytis</taxon>
    </lineage>
</organism>
<reference evidence="1 2" key="1">
    <citation type="submission" date="2017-12" db="EMBL/GenBank/DDBJ databases">
        <title>Comparative genomics of Botrytis spp.</title>
        <authorList>
            <person name="Valero-Jimenez C.A."/>
            <person name="Tapia P."/>
            <person name="Veloso J."/>
            <person name="Silva-Moreno E."/>
            <person name="Staats M."/>
            <person name="Valdes J.H."/>
            <person name="Van Kan J.A.L."/>
        </authorList>
    </citation>
    <scope>NUCLEOTIDE SEQUENCE [LARGE SCALE GENOMIC DNA]</scope>
    <source>
        <strain evidence="1 2">MUCL3349</strain>
    </source>
</reference>
<dbReference type="Proteomes" id="UP000297280">
    <property type="component" value="Unassembled WGS sequence"/>
</dbReference>
<protein>
    <submittedName>
        <fullName evidence="1">Uncharacterized protein</fullName>
    </submittedName>
</protein>
<keyword evidence="2" id="KW-1185">Reference proteome</keyword>
<accession>A0A4Z1KJ92</accession>
<evidence type="ECO:0000313" key="2">
    <source>
        <dbReference type="Proteomes" id="UP000297280"/>
    </source>
</evidence>
<dbReference type="EMBL" id="PQXO01000329">
    <property type="protein sequence ID" value="TGO86153.1"/>
    <property type="molecule type" value="Genomic_DNA"/>
</dbReference>
<comment type="caution">
    <text evidence="1">The sequence shown here is derived from an EMBL/GenBank/DDBJ whole genome shotgun (WGS) entry which is preliminary data.</text>
</comment>